<dbReference type="Gene3D" id="1.10.510.10">
    <property type="entry name" value="Transferase(Phosphotransferase) domain 1"/>
    <property type="match status" value="1"/>
</dbReference>
<organism evidence="3 4">
    <name type="scientific">Lentinus tigrinus ALCF2SS1-6</name>
    <dbReference type="NCBI Taxonomy" id="1328759"/>
    <lineage>
        <taxon>Eukaryota</taxon>
        <taxon>Fungi</taxon>
        <taxon>Dikarya</taxon>
        <taxon>Basidiomycota</taxon>
        <taxon>Agaricomycotina</taxon>
        <taxon>Agaricomycetes</taxon>
        <taxon>Polyporales</taxon>
        <taxon>Polyporaceae</taxon>
        <taxon>Lentinus</taxon>
    </lineage>
</organism>
<feature type="region of interest" description="Disordered" evidence="1">
    <location>
        <begin position="105"/>
        <end position="131"/>
    </location>
</feature>
<evidence type="ECO:0000259" key="2">
    <source>
        <dbReference type="Pfam" id="PF17667"/>
    </source>
</evidence>
<name>A0A5C2RVK7_9APHY</name>
<feature type="compositionally biased region" description="Polar residues" evidence="1">
    <location>
        <begin position="661"/>
        <end position="672"/>
    </location>
</feature>
<dbReference type="OrthoDB" id="2791154at2759"/>
<dbReference type="Pfam" id="PF17667">
    <property type="entry name" value="Pkinase_fungal"/>
    <property type="match status" value="2"/>
</dbReference>
<evidence type="ECO:0000256" key="1">
    <source>
        <dbReference type="SAM" id="MobiDB-lite"/>
    </source>
</evidence>
<dbReference type="PANTHER" id="PTHR38248">
    <property type="entry name" value="FUNK1 6"/>
    <property type="match status" value="1"/>
</dbReference>
<dbReference type="PANTHER" id="PTHR38248:SF2">
    <property type="entry name" value="FUNK1 11"/>
    <property type="match status" value="1"/>
</dbReference>
<keyword evidence="4" id="KW-1185">Reference proteome</keyword>
<dbReference type="SUPFAM" id="SSF56112">
    <property type="entry name" value="Protein kinase-like (PK-like)"/>
    <property type="match status" value="1"/>
</dbReference>
<dbReference type="InterPro" id="IPR040976">
    <property type="entry name" value="Pkinase_fungal"/>
</dbReference>
<feature type="domain" description="Fungal-type protein kinase" evidence="2">
    <location>
        <begin position="173"/>
        <end position="356"/>
    </location>
</feature>
<feature type="domain" description="Fungal-type protein kinase" evidence="2">
    <location>
        <begin position="414"/>
        <end position="538"/>
    </location>
</feature>
<dbReference type="AlphaFoldDB" id="A0A5C2RVK7"/>
<evidence type="ECO:0000313" key="4">
    <source>
        <dbReference type="Proteomes" id="UP000313359"/>
    </source>
</evidence>
<proteinExistence type="predicted"/>
<sequence>MTWIEAKTIGEWFNAYVPGDHPPPGTAFEPYKTHIDATERELRSSWRDGLNRTLQTVGWTAYEALDTSEESDLNSTTGRKTSCPAVLGIYPKNRPENWLDCDESDELADEDDQASSSYNSEWGTDEEEEDQITRVPLRTRVSWGWAELIVVLLKDQNDAAGPRTTTALYWEKVEDQLAGYANEVFTRQHRLAVFMIVVYSSDTARLIRLDRRGAVTTPLFNYVRHPEVIGTFLFRLSGMGPAGRGYDPTVSAASADEERLFRALHEQREHPLSATTVGLREAATPGWLIYKVTIESPFSTDGTPVRRDSPVVQRELLVGKPASVKTSLVGRGTRGFVAYDLTSQQVVYLKDSWRPDLGSQGVRSEYDNYMLIRESLPKPDSVMNTGVPTLLGGGDVTYCGIVQRTCTPTSHLYVHFRLVLKEVCRRLEDFKSSKQLLQAVAWACAAHMQVWESCRLLHRDVSAGNILIYDLQDSNAPDSARVIGLLSDWDLAEVDDGVTTLKRSGTWSFMSARLQRFPEKPHEVADDLESFYHVLNWCALLHLPHTRSNPEILDECIYRLFDFATADDPPRGHPDKLEYMESGWTFVRILRIRSGVPHPLDLVLQELASLFQLHYYHARYPTGSPQRFALNVEIVTEDDSPPDDDLLIAIGLPHLTPGVESLQTSSEPTTTAEPRDPAKSPLCDHKHVVACLFRRQRTDAWPVADRVR</sequence>
<dbReference type="Proteomes" id="UP000313359">
    <property type="component" value="Unassembled WGS sequence"/>
</dbReference>
<reference evidence="3" key="1">
    <citation type="journal article" date="2018" name="Genome Biol. Evol.">
        <title>Genomics and development of Lentinus tigrinus, a white-rot wood-decaying mushroom with dimorphic fruiting bodies.</title>
        <authorList>
            <person name="Wu B."/>
            <person name="Xu Z."/>
            <person name="Knudson A."/>
            <person name="Carlson A."/>
            <person name="Chen N."/>
            <person name="Kovaka S."/>
            <person name="LaButti K."/>
            <person name="Lipzen A."/>
            <person name="Pennachio C."/>
            <person name="Riley R."/>
            <person name="Schakwitz W."/>
            <person name="Umezawa K."/>
            <person name="Ohm R.A."/>
            <person name="Grigoriev I.V."/>
            <person name="Nagy L.G."/>
            <person name="Gibbons J."/>
            <person name="Hibbett D."/>
        </authorList>
    </citation>
    <scope>NUCLEOTIDE SEQUENCE [LARGE SCALE GENOMIC DNA]</scope>
    <source>
        <strain evidence="3">ALCF2SS1-6</strain>
    </source>
</reference>
<feature type="region of interest" description="Disordered" evidence="1">
    <location>
        <begin position="658"/>
        <end position="681"/>
    </location>
</feature>
<dbReference type="EMBL" id="ML122305">
    <property type="protein sequence ID" value="RPD54517.1"/>
    <property type="molecule type" value="Genomic_DNA"/>
</dbReference>
<evidence type="ECO:0000313" key="3">
    <source>
        <dbReference type="EMBL" id="RPD54517.1"/>
    </source>
</evidence>
<protein>
    <recommendedName>
        <fullName evidence="2">Fungal-type protein kinase domain-containing protein</fullName>
    </recommendedName>
</protein>
<gene>
    <name evidence="3" type="ORF">L227DRAFT_657573</name>
</gene>
<accession>A0A5C2RVK7</accession>
<dbReference type="InterPro" id="IPR011009">
    <property type="entry name" value="Kinase-like_dom_sf"/>
</dbReference>